<dbReference type="OrthoDB" id="4067310at2759"/>
<evidence type="ECO:0000313" key="1">
    <source>
        <dbReference type="EMBL" id="QID85760.1"/>
    </source>
</evidence>
<protein>
    <submittedName>
        <fullName evidence="1">Chromosome segregation in meiosis-protein</fullName>
    </submittedName>
</protein>
<accession>A0A6C1EA44</accession>
<dbReference type="CDD" id="cd19478">
    <property type="entry name" value="Csm2"/>
    <property type="match status" value="1"/>
</dbReference>
<gene>
    <name evidence="1" type="primary">CSM2_2</name>
    <name evidence="1" type="ORF">GRS66_008345</name>
</gene>
<evidence type="ECO:0000313" key="2">
    <source>
        <dbReference type="Proteomes" id="UP000501346"/>
    </source>
</evidence>
<dbReference type="GO" id="GO:0000725">
    <property type="term" value="P:recombinational repair"/>
    <property type="evidence" value="ECO:0007669"/>
    <property type="project" value="InterPro"/>
</dbReference>
<dbReference type="GO" id="GO:0097196">
    <property type="term" value="C:Shu complex"/>
    <property type="evidence" value="ECO:0007669"/>
    <property type="project" value="InterPro"/>
</dbReference>
<dbReference type="EMBL" id="CP049006">
    <property type="protein sequence ID" value="QID85760.1"/>
    <property type="molecule type" value="Genomic_DNA"/>
</dbReference>
<dbReference type="InterPro" id="IPR027417">
    <property type="entry name" value="P-loop_NTPase"/>
</dbReference>
<name>A0A6C1EA44_SACPS</name>
<dbReference type="Pfam" id="PF16834">
    <property type="entry name" value="CSM2"/>
    <property type="match status" value="1"/>
</dbReference>
<keyword evidence="2" id="KW-1185">Reference proteome</keyword>
<dbReference type="Proteomes" id="UP000501346">
    <property type="component" value="Chromosome SeIX"/>
</dbReference>
<reference evidence="1 2" key="1">
    <citation type="journal article" date="2019" name="BMC Genomics">
        <title>Chromosome level assembly and comparative genome analysis confirm lager-brewing yeasts originated from a single hybridization.</title>
        <authorList>
            <person name="Salazar A.N."/>
            <person name="Gorter de Vries A.R."/>
            <person name="van den Broek M."/>
            <person name="Brouwers N."/>
            <person name="de la Torre Cortes P."/>
            <person name="Kuijpers N.G.A."/>
            <person name="Daran J.G."/>
            <person name="Abeel T."/>
        </authorList>
    </citation>
    <scope>NUCLEOTIDE SEQUENCE [LARGE SCALE GENOMIC DNA]</scope>
    <source>
        <strain evidence="1 2">CBS 1483</strain>
    </source>
</reference>
<sequence length="213" mass="24647">MKYEDLNLIAIWPSPTRADLCRFIKENLLNNNVITQLFFIDATNSFPLSHFQKLVPPDLSENAKIYENIRINTCLDLEELSAITVKILQILSMNKINAQKDTEDAAADPLKIILYINGLEIMCRNSQIKSSPQRSHELIRDILLKLRVMANNARAPIRTVLEFPKEQLLDYYFMKKNKTSALLPASTHSKRRRMKNGDSLAEYIWKYYADSII</sequence>
<dbReference type="AlphaFoldDB" id="A0A6C1EA44"/>
<dbReference type="GO" id="GO:0005634">
    <property type="term" value="C:nucleus"/>
    <property type="evidence" value="ECO:0007669"/>
    <property type="project" value="InterPro"/>
</dbReference>
<dbReference type="Gene3D" id="3.40.50.300">
    <property type="entry name" value="P-loop containing nucleotide triphosphate hydrolases"/>
    <property type="match status" value="1"/>
</dbReference>
<organism evidence="1 2">
    <name type="scientific">Saccharomyces pastorianus</name>
    <name type="common">Lager yeast</name>
    <name type="synonym">Saccharomyces cerevisiae x Saccharomyces eubayanus</name>
    <dbReference type="NCBI Taxonomy" id="27292"/>
    <lineage>
        <taxon>Eukaryota</taxon>
        <taxon>Fungi</taxon>
        <taxon>Dikarya</taxon>
        <taxon>Ascomycota</taxon>
        <taxon>Saccharomycotina</taxon>
        <taxon>Saccharomycetes</taxon>
        <taxon>Saccharomycetales</taxon>
        <taxon>Saccharomycetaceae</taxon>
        <taxon>Saccharomyces</taxon>
    </lineage>
</organism>
<proteinExistence type="predicted"/>
<dbReference type="InterPro" id="IPR031783">
    <property type="entry name" value="Csm2"/>
</dbReference>